<dbReference type="AlphaFoldDB" id="A0A7W7CHQ9"/>
<dbReference type="Pfam" id="PF00196">
    <property type="entry name" value="GerE"/>
    <property type="match status" value="1"/>
</dbReference>
<organism evidence="5 6">
    <name type="scientific">Crossiella cryophila</name>
    <dbReference type="NCBI Taxonomy" id="43355"/>
    <lineage>
        <taxon>Bacteria</taxon>
        <taxon>Bacillati</taxon>
        <taxon>Actinomycetota</taxon>
        <taxon>Actinomycetes</taxon>
        <taxon>Pseudonocardiales</taxon>
        <taxon>Pseudonocardiaceae</taxon>
        <taxon>Crossiella</taxon>
    </lineage>
</organism>
<evidence type="ECO:0000313" key="5">
    <source>
        <dbReference type="EMBL" id="MBB4681460.1"/>
    </source>
</evidence>
<dbReference type="SMART" id="SM00421">
    <property type="entry name" value="HTH_LUXR"/>
    <property type="match status" value="1"/>
</dbReference>
<dbReference type="PROSITE" id="PS00622">
    <property type="entry name" value="HTH_LUXR_1"/>
    <property type="match status" value="1"/>
</dbReference>
<proteinExistence type="predicted"/>
<evidence type="ECO:0000259" key="4">
    <source>
        <dbReference type="PROSITE" id="PS50043"/>
    </source>
</evidence>
<evidence type="ECO:0000256" key="3">
    <source>
        <dbReference type="ARBA" id="ARBA00023163"/>
    </source>
</evidence>
<accession>A0A7W7CHQ9</accession>
<dbReference type="PRINTS" id="PR00038">
    <property type="entry name" value="HTHLUXR"/>
</dbReference>
<dbReference type="SUPFAM" id="SSF46894">
    <property type="entry name" value="C-terminal effector domain of the bipartite response regulators"/>
    <property type="match status" value="1"/>
</dbReference>
<dbReference type="InterPro" id="IPR000792">
    <property type="entry name" value="Tscrpt_reg_LuxR_C"/>
</dbReference>
<dbReference type="GO" id="GO:0003677">
    <property type="term" value="F:DNA binding"/>
    <property type="evidence" value="ECO:0007669"/>
    <property type="project" value="UniProtKB-KW"/>
</dbReference>
<comment type="caution">
    <text evidence="5">The sequence shown here is derived from an EMBL/GenBank/DDBJ whole genome shotgun (WGS) entry which is preliminary data.</text>
</comment>
<keyword evidence="6" id="KW-1185">Reference proteome</keyword>
<dbReference type="InterPro" id="IPR036388">
    <property type="entry name" value="WH-like_DNA-bd_sf"/>
</dbReference>
<dbReference type="GO" id="GO:0006355">
    <property type="term" value="P:regulation of DNA-templated transcription"/>
    <property type="evidence" value="ECO:0007669"/>
    <property type="project" value="InterPro"/>
</dbReference>
<name>A0A7W7CHQ9_9PSEU</name>
<dbReference type="Proteomes" id="UP000533598">
    <property type="component" value="Unassembled WGS sequence"/>
</dbReference>
<dbReference type="EMBL" id="JACHMH010000001">
    <property type="protein sequence ID" value="MBB4681460.1"/>
    <property type="molecule type" value="Genomic_DNA"/>
</dbReference>
<dbReference type="InterPro" id="IPR016032">
    <property type="entry name" value="Sig_transdc_resp-reg_C-effctor"/>
</dbReference>
<evidence type="ECO:0000256" key="1">
    <source>
        <dbReference type="ARBA" id="ARBA00023015"/>
    </source>
</evidence>
<protein>
    <submittedName>
        <fullName evidence="5">DNA-binding CsgD family transcriptional regulator</fullName>
    </submittedName>
</protein>
<sequence length="685" mass="73065">MGLNVDALRAVEGVPDARQPQREVSGQPGPPVFEGLGPHAGAVAVAVAVLGPDAPLRDTAELAQLSLPDTLAAVDVLTAAGVLVNQVPLSFRAAETAQTVLSGLPVGARITVRLRAAELLRALPGAVERTADQLVLIGPVGLDWAADALCAASAQALDRGDWRAAAEYLRQALAEPLPVAERVDYTQRLAAMLTDTDPLAAVTCLLQELRRPDTPAEVTATTGLLRRLATRLPSTQDVLRLFDEAADRVHQHDPAAAVRLQLTRAGFALFRPGGTTRLSRLERWLSEADLADPVARRGLAAVRSCLAALREPRAGDAIELATAVLAEANVKREWDACWLSLSALLLAGDDEATERACRGLDADLPADGAEIQRFGCELTKGYYLRRQGKLRATVSTLDSLLTACADYGLARNHPIVATAAANLAETLVHTGALRRAEQVLAEYRLDGDIRDTGSSMCLLRGRGAVAAANGDLDTALSAQLDCGRHVTGWAELNAEFLPWRFEAVLTLLRADRHDDAVALAEADQTAATAWGTPRALGFAAYARALTQRGAQRIELLTEAAQHLFTAGAALSEAHARYDLALALREAGSADEAVPHLARARELVDYCGAAALGERLGVLNQPDRPLLTPQERRIARLVARGHTNTEIAEDLSLARRTVEFHLSSVYRKLAITGRGDLLAWTGPEID</sequence>
<keyword evidence="3" id="KW-0804">Transcription</keyword>
<evidence type="ECO:0000256" key="2">
    <source>
        <dbReference type="ARBA" id="ARBA00023125"/>
    </source>
</evidence>
<dbReference type="PROSITE" id="PS50043">
    <property type="entry name" value="HTH_LUXR_2"/>
    <property type="match status" value="1"/>
</dbReference>
<dbReference type="RefSeq" id="WP_185008048.1">
    <property type="nucleotide sequence ID" value="NZ_BAAAUI010000008.1"/>
</dbReference>
<dbReference type="Gene3D" id="1.10.10.10">
    <property type="entry name" value="Winged helix-like DNA-binding domain superfamily/Winged helix DNA-binding domain"/>
    <property type="match status" value="1"/>
</dbReference>
<feature type="domain" description="HTH luxR-type" evidence="4">
    <location>
        <begin position="619"/>
        <end position="684"/>
    </location>
</feature>
<dbReference type="CDD" id="cd06170">
    <property type="entry name" value="LuxR_C_like"/>
    <property type="match status" value="1"/>
</dbReference>
<gene>
    <name evidence="5" type="ORF">HNR67_007578</name>
</gene>
<keyword evidence="2 5" id="KW-0238">DNA-binding</keyword>
<reference evidence="5 6" key="1">
    <citation type="submission" date="2020-08" db="EMBL/GenBank/DDBJ databases">
        <title>Sequencing the genomes of 1000 actinobacteria strains.</title>
        <authorList>
            <person name="Klenk H.-P."/>
        </authorList>
    </citation>
    <scope>NUCLEOTIDE SEQUENCE [LARGE SCALE GENOMIC DNA]</scope>
    <source>
        <strain evidence="5 6">DSM 44230</strain>
    </source>
</reference>
<keyword evidence="1" id="KW-0805">Transcription regulation</keyword>
<dbReference type="PANTHER" id="PTHR44688:SF16">
    <property type="entry name" value="DNA-BINDING TRANSCRIPTIONAL ACTIVATOR DEVR_DOSR"/>
    <property type="match status" value="1"/>
</dbReference>
<evidence type="ECO:0000313" key="6">
    <source>
        <dbReference type="Proteomes" id="UP000533598"/>
    </source>
</evidence>
<dbReference type="PANTHER" id="PTHR44688">
    <property type="entry name" value="DNA-BINDING TRANSCRIPTIONAL ACTIVATOR DEVR_DOSR"/>
    <property type="match status" value="1"/>
</dbReference>